<dbReference type="GO" id="GO:0140359">
    <property type="term" value="F:ABC-type transporter activity"/>
    <property type="evidence" value="ECO:0007669"/>
    <property type="project" value="InterPro"/>
</dbReference>
<reference evidence="2 3" key="1">
    <citation type="submission" date="2019-06" db="EMBL/GenBank/DDBJ databases">
        <title>Draft genome of Aliikangiella marina GYP-15.</title>
        <authorList>
            <person name="Wang G."/>
        </authorList>
    </citation>
    <scope>NUCLEOTIDE SEQUENCE [LARGE SCALE GENOMIC DNA]</scope>
    <source>
        <strain evidence="2 3">GYP-15</strain>
    </source>
</reference>
<dbReference type="Proteomes" id="UP000317839">
    <property type="component" value="Unassembled WGS sequence"/>
</dbReference>
<feature type="transmembrane region" description="Helical" evidence="1">
    <location>
        <begin position="457"/>
        <end position="477"/>
    </location>
</feature>
<evidence type="ECO:0000313" key="2">
    <source>
        <dbReference type="EMBL" id="TQV75054.1"/>
    </source>
</evidence>
<keyword evidence="1" id="KW-1133">Transmembrane helix</keyword>
<dbReference type="RefSeq" id="WP_142941671.1">
    <property type="nucleotide sequence ID" value="NZ_VIKR01000002.1"/>
</dbReference>
<dbReference type="PANTHER" id="PTHR43471:SF1">
    <property type="entry name" value="ABC TRANSPORTER PERMEASE PROTEIN NOSY-RELATED"/>
    <property type="match status" value="1"/>
</dbReference>
<dbReference type="Pfam" id="PF12040">
    <property type="entry name" value="DUF3526"/>
    <property type="match status" value="1"/>
</dbReference>
<feature type="transmembrane region" description="Helical" evidence="1">
    <location>
        <begin position="136"/>
        <end position="155"/>
    </location>
</feature>
<proteinExistence type="predicted"/>
<dbReference type="OrthoDB" id="184009at2"/>
<protein>
    <submittedName>
        <fullName evidence="2">DUF3526 domain-containing protein</fullName>
    </submittedName>
</protein>
<dbReference type="GO" id="GO:0005886">
    <property type="term" value="C:plasma membrane"/>
    <property type="evidence" value="ECO:0007669"/>
    <property type="project" value="UniProtKB-SubCell"/>
</dbReference>
<name>A0A545TCV5_9GAMM</name>
<accession>A0A545TCV5</accession>
<feature type="transmembrane region" description="Helical" evidence="1">
    <location>
        <begin position="161"/>
        <end position="178"/>
    </location>
</feature>
<organism evidence="2 3">
    <name type="scientific">Aliikangiella marina</name>
    <dbReference type="NCBI Taxonomy" id="1712262"/>
    <lineage>
        <taxon>Bacteria</taxon>
        <taxon>Pseudomonadati</taxon>
        <taxon>Pseudomonadota</taxon>
        <taxon>Gammaproteobacteria</taxon>
        <taxon>Oceanospirillales</taxon>
        <taxon>Pleioneaceae</taxon>
        <taxon>Aliikangiella</taxon>
    </lineage>
</organism>
<feature type="transmembrane region" description="Helical" evidence="1">
    <location>
        <begin position="245"/>
        <end position="263"/>
    </location>
</feature>
<feature type="transmembrane region" description="Helical" evidence="1">
    <location>
        <begin position="185"/>
        <end position="205"/>
    </location>
</feature>
<dbReference type="PANTHER" id="PTHR43471">
    <property type="entry name" value="ABC TRANSPORTER PERMEASE"/>
    <property type="match status" value="1"/>
</dbReference>
<dbReference type="EMBL" id="VIKR01000002">
    <property type="protein sequence ID" value="TQV75054.1"/>
    <property type="molecule type" value="Genomic_DNA"/>
</dbReference>
<evidence type="ECO:0000256" key="1">
    <source>
        <dbReference type="SAM" id="Phobius"/>
    </source>
</evidence>
<gene>
    <name evidence="2" type="ORF">FLL45_08930</name>
</gene>
<sequence length="482" mass="54011">MSDKWKTQVWIVAKDELRYWSRSKLAVSVLVIGIILTLSSVVVTAVKMHELSEQRQATQNKSEETFLQQPDRHPHRMVHYGHYAFRVPAPLSMLDPGVDAYTGNSIFLEGHRQNTAMFAEQKQTTGLTKLGSLSPAFIVQVIAPLLLVLIGYSSISRERESQTLTFLVAQGVSFYSLIIGKGVALFFVACLVLFPLCISGVFTVAQGESSLVVASFLLAYLLYLVIWILFILLISALFSKSSESFSGLAIVWILVCIVMPRVASSTASVSVPIEGKLETDFAVIAALRQLGDGHNANDPAFNQLKSSLLKKYKVGSVEELPINFRGAVASASEAELTKVLNQFAEERMQKELRQTQVARLFGWLSPKIAIRSFSMISAGTSIETHHRFLRETEELRFKFVQSLNKTHMEQLNYIDDINRNKGQEENRKARVSASNWKIIQGFKFSIDDASKRLSRGLLGLMQLLIWIALLCFLIRFIGRRTL</sequence>
<evidence type="ECO:0000313" key="3">
    <source>
        <dbReference type="Proteomes" id="UP000317839"/>
    </source>
</evidence>
<keyword evidence="1" id="KW-0472">Membrane</keyword>
<keyword evidence="1" id="KW-0812">Transmembrane</keyword>
<keyword evidence="3" id="KW-1185">Reference proteome</keyword>
<feature type="transmembrane region" description="Helical" evidence="1">
    <location>
        <begin position="25"/>
        <end position="46"/>
    </location>
</feature>
<dbReference type="InterPro" id="IPR021913">
    <property type="entry name" value="DUF3526"/>
</dbReference>
<dbReference type="Pfam" id="PF12679">
    <property type="entry name" value="ABC2_membrane_2"/>
    <property type="match status" value="1"/>
</dbReference>
<dbReference type="AlphaFoldDB" id="A0A545TCV5"/>
<feature type="transmembrane region" description="Helical" evidence="1">
    <location>
        <begin position="211"/>
        <end position="238"/>
    </location>
</feature>
<comment type="caution">
    <text evidence="2">The sequence shown here is derived from an EMBL/GenBank/DDBJ whole genome shotgun (WGS) entry which is preliminary data.</text>
</comment>